<proteinExistence type="predicted"/>
<dbReference type="AlphaFoldDB" id="A0A0S4JK02"/>
<evidence type="ECO:0000256" key="1">
    <source>
        <dbReference type="SAM" id="MobiDB-lite"/>
    </source>
</evidence>
<dbReference type="OrthoDB" id="21001at2759"/>
<feature type="region of interest" description="Disordered" evidence="1">
    <location>
        <begin position="239"/>
        <end position="267"/>
    </location>
</feature>
<dbReference type="Proteomes" id="UP000051952">
    <property type="component" value="Unassembled WGS sequence"/>
</dbReference>
<gene>
    <name evidence="2" type="ORF">BSAL_28295</name>
</gene>
<evidence type="ECO:0000313" key="3">
    <source>
        <dbReference type="Proteomes" id="UP000051952"/>
    </source>
</evidence>
<evidence type="ECO:0000313" key="2">
    <source>
        <dbReference type="EMBL" id="CUG90687.1"/>
    </source>
</evidence>
<sequence length="298" mass="33097">MVSIASLPPLVDKSITNSGCTRVLFHNDPLFSLGNNNNNNNSHHHCASGSAASTSSSSSSLSADIQHQEQLFMQLHRRKFASNADVAHRAESLVDSFLASHYRFQPDAIPWDYLDTPPANLAVVQSNLNTLLHVTADVFLPSSLVAKDLIVPFVIEAWEGMLTPLRLAMMDQREALLGLAQQALLFSTTPTTTASGASSSSGGIMPLEQRCRKLISELDKDLWYLSRIYALEEFHHLSSQQPQQQQQQSSATEQHQQGGKDSMSDFVTMSGKHFGRLHRLENEHRTVVEHWAKKRPLC</sequence>
<organism evidence="2 3">
    <name type="scientific">Bodo saltans</name>
    <name type="common">Flagellated protozoan</name>
    <dbReference type="NCBI Taxonomy" id="75058"/>
    <lineage>
        <taxon>Eukaryota</taxon>
        <taxon>Discoba</taxon>
        <taxon>Euglenozoa</taxon>
        <taxon>Kinetoplastea</taxon>
        <taxon>Metakinetoplastina</taxon>
        <taxon>Eubodonida</taxon>
        <taxon>Bodonidae</taxon>
        <taxon>Bodo</taxon>
    </lineage>
</organism>
<dbReference type="VEuPathDB" id="TriTrypDB:BSAL_28295"/>
<reference evidence="3" key="1">
    <citation type="submission" date="2015-09" db="EMBL/GenBank/DDBJ databases">
        <authorList>
            <consortium name="Pathogen Informatics"/>
        </authorList>
    </citation>
    <scope>NUCLEOTIDE SEQUENCE [LARGE SCALE GENOMIC DNA]</scope>
    <source>
        <strain evidence="3">Lake Konstanz</strain>
    </source>
</reference>
<accession>A0A0S4JK02</accession>
<protein>
    <submittedName>
        <fullName evidence="2">Uncharacterized protein</fullName>
    </submittedName>
</protein>
<name>A0A0S4JK02_BODSA</name>
<keyword evidence="3" id="KW-1185">Reference proteome</keyword>
<feature type="compositionally biased region" description="Low complexity" evidence="1">
    <location>
        <begin position="239"/>
        <end position="257"/>
    </location>
</feature>
<dbReference type="EMBL" id="CYKH01001857">
    <property type="protein sequence ID" value="CUG90687.1"/>
    <property type="molecule type" value="Genomic_DNA"/>
</dbReference>